<comment type="cofactor">
    <cofactor evidence="2">
        <name>Cu cation</name>
        <dbReference type="ChEBI" id="CHEBI:23378"/>
    </cofactor>
</comment>
<comment type="caution">
    <text evidence="17">The sequence shown here is derived from an EMBL/GenBank/DDBJ whole genome shotgun (WGS) entry which is preliminary data.</text>
</comment>
<evidence type="ECO:0000256" key="12">
    <source>
        <dbReference type="ARBA" id="ARBA00023180"/>
    </source>
</evidence>
<evidence type="ECO:0000256" key="8">
    <source>
        <dbReference type="ARBA" id="ARBA00022737"/>
    </source>
</evidence>
<dbReference type="OrthoDB" id="2121828at2759"/>
<keyword evidence="7" id="KW-0479">Metal-binding</keyword>
<dbReference type="PANTHER" id="PTHR11709">
    <property type="entry name" value="MULTI-COPPER OXIDASE"/>
    <property type="match status" value="1"/>
</dbReference>
<keyword evidence="12" id="KW-0325">Glycoprotein</keyword>
<evidence type="ECO:0000259" key="15">
    <source>
        <dbReference type="Pfam" id="PF00394"/>
    </source>
</evidence>
<dbReference type="GO" id="GO:0046274">
    <property type="term" value="P:lignin catabolic process"/>
    <property type="evidence" value="ECO:0007669"/>
    <property type="project" value="UniProtKB-KW"/>
</dbReference>
<dbReference type="GO" id="GO:0005576">
    <property type="term" value="C:extracellular region"/>
    <property type="evidence" value="ECO:0007669"/>
    <property type="project" value="UniProtKB-SubCell"/>
</dbReference>
<keyword evidence="6" id="KW-0964">Secreted</keyword>
<dbReference type="CDD" id="cd13856">
    <property type="entry name" value="CuRO_1_Tv-LCC_like"/>
    <property type="match status" value="1"/>
</dbReference>
<feature type="domain" description="Plastocyanin-like" evidence="16">
    <location>
        <begin position="30"/>
        <end position="148"/>
    </location>
</feature>
<evidence type="ECO:0000256" key="7">
    <source>
        <dbReference type="ARBA" id="ARBA00022723"/>
    </source>
</evidence>
<evidence type="ECO:0000256" key="9">
    <source>
        <dbReference type="ARBA" id="ARBA00023002"/>
    </source>
</evidence>
<dbReference type="GO" id="GO:0005507">
    <property type="term" value="F:copper ion binding"/>
    <property type="evidence" value="ECO:0007669"/>
    <property type="project" value="InterPro"/>
</dbReference>
<dbReference type="FunFam" id="2.60.40.420:FF:000045">
    <property type="entry name" value="Laccase 2"/>
    <property type="match status" value="1"/>
</dbReference>
<evidence type="ECO:0000256" key="3">
    <source>
        <dbReference type="ARBA" id="ARBA00004613"/>
    </source>
</evidence>
<dbReference type="InterPro" id="IPR008972">
    <property type="entry name" value="Cupredoxin"/>
</dbReference>
<gene>
    <name evidence="17" type="ORF">D9757_010078</name>
</gene>
<keyword evidence="10" id="KW-0186">Copper</keyword>
<evidence type="ECO:0000256" key="10">
    <source>
        <dbReference type="ARBA" id="ARBA00023008"/>
    </source>
</evidence>
<dbReference type="InterPro" id="IPR001117">
    <property type="entry name" value="Cu-oxidase_2nd"/>
</dbReference>
<dbReference type="PANTHER" id="PTHR11709:SF394">
    <property type="entry name" value="FI03373P-RELATED"/>
    <property type="match status" value="1"/>
</dbReference>
<keyword evidence="11" id="KW-1015">Disulfide bond</keyword>
<proteinExistence type="inferred from homology"/>
<keyword evidence="8" id="KW-0677">Repeat</keyword>
<evidence type="ECO:0000313" key="17">
    <source>
        <dbReference type="EMBL" id="KAF5374040.1"/>
    </source>
</evidence>
<evidence type="ECO:0000313" key="18">
    <source>
        <dbReference type="Proteomes" id="UP000518752"/>
    </source>
</evidence>
<keyword evidence="9" id="KW-0560">Oxidoreductase</keyword>
<evidence type="ECO:0000256" key="11">
    <source>
        <dbReference type="ARBA" id="ARBA00023157"/>
    </source>
</evidence>
<evidence type="ECO:0000259" key="16">
    <source>
        <dbReference type="Pfam" id="PF07732"/>
    </source>
</evidence>
<evidence type="ECO:0000256" key="13">
    <source>
        <dbReference type="ARBA" id="ARBA00023185"/>
    </source>
</evidence>
<keyword evidence="14" id="KW-0732">Signal</keyword>
<dbReference type="EMBL" id="JAACJN010000104">
    <property type="protein sequence ID" value="KAF5374040.1"/>
    <property type="molecule type" value="Genomic_DNA"/>
</dbReference>
<keyword evidence="18" id="KW-1185">Reference proteome</keyword>
<keyword evidence="13" id="KW-0439">Lignin degradation</keyword>
<comment type="similarity">
    <text evidence="4">Belongs to the multicopper oxidase family.</text>
</comment>
<dbReference type="AlphaFoldDB" id="A0A8H5H077"/>
<dbReference type="Proteomes" id="UP000518752">
    <property type="component" value="Unassembled WGS sequence"/>
</dbReference>
<evidence type="ECO:0000256" key="14">
    <source>
        <dbReference type="SAM" id="SignalP"/>
    </source>
</evidence>
<dbReference type="InterPro" id="IPR033138">
    <property type="entry name" value="Cu_oxidase_CS"/>
</dbReference>
<comment type="subcellular location">
    <subcellularLocation>
        <location evidence="3">Secreted</location>
    </subcellularLocation>
</comment>
<dbReference type="Pfam" id="PF00394">
    <property type="entry name" value="Cu-oxidase"/>
    <property type="match status" value="1"/>
</dbReference>
<protein>
    <recommendedName>
        <fullName evidence="5">laccase</fullName>
        <ecNumber evidence="5">1.10.3.2</ecNumber>
    </recommendedName>
</protein>
<evidence type="ECO:0000256" key="2">
    <source>
        <dbReference type="ARBA" id="ARBA00001935"/>
    </source>
</evidence>
<dbReference type="GO" id="GO:0052716">
    <property type="term" value="F:hydroquinone:oxygen oxidoreductase activity"/>
    <property type="evidence" value="ECO:0007669"/>
    <property type="project" value="UniProtKB-EC"/>
</dbReference>
<feature type="domain" description="Plastocyanin-like" evidence="15">
    <location>
        <begin position="184"/>
        <end position="344"/>
    </location>
</feature>
<name>A0A8H5H077_9AGAR</name>
<dbReference type="FunFam" id="2.60.40.420:FF:000125">
    <property type="entry name" value="Laccase 2"/>
    <property type="match status" value="1"/>
</dbReference>
<feature type="chain" id="PRO_5034240567" description="laccase" evidence="14">
    <location>
        <begin position="21"/>
        <end position="458"/>
    </location>
</feature>
<accession>A0A8H5H077</accession>
<dbReference type="EC" id="1.10.3.2" evidence="5"/>
<organism evidence="17 18">
    <name type="scientific">Collybiopsis confluens</name>
    <dbReference type="NCBI Taxonomy" id="2823264"/>
    <lineage>
        <taxon>Eukaryota</taxon>
        <taxon>Fungi</taxon>
        <taxon>Dikarya</taxon>
        <taxon>Basidiomycota</taxon>
        <taxon>Agaricomycotina</taxon>
        <taxon>Agaricomycetes</taxon>
        <taxon>Agaricomycetidae</taxon>
        <taxon>Agaricales</taxon>
        <taxon>Marasmiineae</taxon>
        <taxon>Omphalotaceae</taxon>
        <taxon>Collybiopsis</taxon>
    </lineage>
</organism>
<evidence type="ECO:0000256" key="4">
    <source>
        <dbReference type="ARBA" id="ARBA00010609"/>
    </source>
</evidence>
<evidence type="ECO:0000256" key="6">
    <source>
        <dbReference type="ARBA" id="ARBA00022525"/>
    </source>
</evidence>
<feature type="signal peptide" evidence="14">
    <location>
        <begin position="1"/>
        <end position="20"/>
    </location>
</feature>
<dbReference type="PROSITE" id="PS00079">
    <property type="entry name" value="MULTICOPPER_OXIDASE1"/>
    <property type="match status" value="1"/>
</dbReference>
<dbReference type="InterPro" id="IPR045087">
    <property type="entry name" value="Cu-oxidase_fam"/>
</dbReference>
<sequence>MLSVTSLLLLGPLGTALVAAIGPVTDLHIQNAFIQPDGFNRSGVLAEGVLPGPLITGTKGDNFKINVIDELTDNTMLLSTSIHWHGLFQKGTNWADGAFVTQCPIASGHLFLYDFNVPDQAGTFWYHSHLSSQYCDGLRGVFVVYDPEDPYAALYDVDNGKNSPVTNISVKGVLPMSSQIYVASTIITLEDWYRKFGVFCSRLQIKFMSYIADAPAPHSGPALRPDSALINGLGRYPNQTTVSPLAVINVIQGKRYRFRLVSIACTPNYVFSVDNHSFTVIEADGDNHKPVVADSVQIFAGQRYSLVLNATQPINNYWARANPNVGPTGFEGGINSAILRYHGAPINAEPQTVQSPLVNQLKETSLVPLTLPPVEDGTDRVDVDLVFGFSGGNFTINGHKFVPPTVPVLLQILSGAKDASELLPKGSFIPLELNKTVQITFNASAVAAIGAPVRIFIY</sequence>
<dbReference type="SUPFAM" id="SSF49503">
    <property type="entry name" value="Cupredoxins"/>
    <property type="match status" value="3"/>
</dbReference>
<comment type="catalytic activity">
    <reaction evidence="1">
        <text>4 hydroquinone + O2 = 4 benzosemiquinone + 2 H2O</text>
        <dbReference type="Rhea" id="RHEA:11276"/>
        <dbReference type="ChEBI" id="CHEBI:15377"/>
        <dbReference type="ChEBI" id="CHEBI:15379"/>
        <dbReference type="ChEBI" id="CHEBI:17594"/>
        <dbReference type="ChEBI" id="CHEBI:17977"/>
        <dbReference type="EC" id="1.10.3.2"/>
    </reaction>
</comment>
<reference evidence="17 18" key="1">
    <citation type="journal article" date="2020" name="ISME J.">
        <title>Uncovering the hidden diversity of litter-decomposition mechanisms in mushroom-forming fungi.</title>
        <authorList>
            <person name="Floudas D."/>
            <person name="Bentzer J."/>
            <person name="Ahren D."/>
            <person name="Johansson T."/>
            <person name="Persson P."/>
            <person name="Tunlid A."/>
        </authorList>
    </citation>
    <scope>NUCLEOTIDE SEQUENCE [LARGE SCALE GENOMIC DNA]</scope>
    <source>
        <strain evidence="17 18">CBS 406.79</strain>
    </source>
</reference>
<evidence type="ECO:0000256" key="1">
    <source>
        <dbReference type="ARBA" id="ARBA00000349"/>
    </source>
</evidence>
<dbReference type="InterPro" id="IPR011707">
    <property type="entry name" value="Cu-oxidase-like_N"/>
</dbReference>
<dbReference type="Pfam" id="PF07732">
    <property type="entry name" value="Cu-oxidase_3"/>
    <property type="match status" value="1"/>
</dbReference>
<dbReference type="Gene3D" id="2.60.40.420">
    <property type="entry name" value="Cupredoxins - blue copper proteins"/>
    <property type="match status" value="3"/>
</dbReference>
<evidence type="ECO:0000256" key="5">
    <source>
        <dbReference type="ARBA" id="ARBA00012297"/>
    </source>
</evidence>